<keyword evidence="5" id="KW-0460">Magnesium</keyword>
<dbReference type="GO" id="GO:0046872">
    <property type="term" value="F:metal ion binding"/>
    <property type="evidence" value="ECO:0007669"/>
    <property type="project" value="UniProtKB-KW"/>
</dbReference>
<feature type="domain" description="Nudix hydrolase" evidence="6">
    <location>
        <begin position="1"/>
        <end position="132"/>
    </location>
</feature>
<dbReference type="Proteomes" id="UP000034044">
    <property type="component" value="Unassembled WGS sequence"/>
</dbReference>
<dbReference type="GO" id="GO:0005737">
    <property type="term" value="C:cytoplasm"/>
    <property type="evidence" value="ECO:0007669"/>
    <property type="project" value="TreeGrafter"/>
</dbReference>
<dbReference type="CDD" id="cd03427">
    <property type="entry name" value="NUDIX_MTH1_Nudt1"/>
    <property type="match status" value="1"/>
</dbReference>
<evidence type="ECO:0000313" key="8">
    <source>
        <dbReference type="Proteomes" id="UP000034044"/>
    </source>
</evidence>
<comment type="similarity">
    <text evidence="2">Belongs to the Nudix hydrolase family.</text>
</comment>
<gene>
    <name evidence="7" type="ORF">US36_C0009G0011</name>
</gene>
<dbReference type="SUPFAM" id="SSF55811">
    <property type="entry name" value="Nudix"/>
    <property type="match status" value="1"/>
</dbReference>
<evidence type="ECO:0000256" key="5">
    <source>
        <dbReference type="ARBA" id="ARBA00022842"/>
    </source>
</evidence>
<evidence type="ECO:0000256" key="1">
    <source>
        <dbReference type="ARBA" id="ARBA00001946"/>
    </source>
</evidence>
<dbReference type="PROSITE" id="PS51462">
    <property type="entry name" value="NUDIX"/>
    <property type="match status" value="1"/>
</dbReference>
<evidence type="ECO:0000256" key="4">
    <source>
        <dbReference type="ARBA" id="ARBA00022801"/>
    </source>
</evidence>
<organism evidence="7 8">
    <name type="scientific">Candidatus Wolfebacteria bacterium GW2011_GWC1_37_10</name>
    <dbReference type="NCBI Taxonomy" id="1619010"/>
    <lineage>
        <taxon>Bacteria</taxon>
        <taxon>Candidatus Wolfeibacteriota</taxon>
    </lineage>
</organism>
<keyword evidence="4 7" id="KW-0378">Hydrolase</keyword>
<reference evidence="7 8" key="1">
    <citation type="journal article" date="2015" name="Nature">
        <title>rRNA introns, odd ribosomes, and small enigmatic genomes across a large radiation of phyla.</title>
        <authorList>
            <person name="Brown C.T."/>
            <person name="Hug L.A."/>
            <person name="Thomas B.C."/>
            <person name="Sharon I."/>
            <person name="Castelle C.J."/>
            <person name="Singh A."/>
            <person name="Wilkins M.J."/>
            <person name="Williams K.H."/>
            <person name="Banfield J.F."/>
        </authorList>
    </citation>
    <scope>NUCLEOTIDE SEQUENCE [LARGE SCALE GENOMIC DNA]</scope>
</reference>
<dbReference type="Pfam" id="PF00293">
    <property type="entry name" value="NUDIX"/>
    <property type="match status" value="1"/>
</dbReference>
<comment type="cofactor">
    <cofactor evidence="1">
        <name>Mg(2+)</name>
        <dbReference type="ChEBI" id="CHEBI:18420"/>
    </cofactor>
</comment>
<keyword evidence="3" id="KW-0479">Metal-binding</keyword>
<dbReference type="InterPro" id="IPR015797">
    <property type="entry name" value="NUDIX_hydrolase-like_dom_sf"/>
</dbReference>
<dbReference type="PANTHER" id="PTHR43758:SF2">
    <property type="entry name" value="OXIDIZED PURINE NUCLEOSIDE TRIPHOSPHATE HYDROLASE"/>
    <property type="match status" value="1"/>
</dbReference>
<comment type="caution">
    <text evidence="7">The sequence shown here is derived from an EMBL/GenBank/DDBJ whole genome shotgun (WGS) entry which is preliminary data.</text>
</comment>
<evidence type="ECO:0000313" key="7">
    <source>
        <dbReference type="EMBL" id="KKQ22165.1"/>
    </source>
</evidence>
<name>A0A0G0G7X8_9BACT</name>
<dbReference type="AlphaFoldDB" id="A0A0G0G7X8"/>
<evidence type="ECO:0000256" key="3">
    <source>
        <dbReference type="ARBA" id="ARBA00022723"/>
    </source>
</evidence>
<evidence type="ECO:0000259" key="6">
    <source>
        <dbReference type="PROSITE" id="PS51462"/>
    </source>
</evidence>
<sequence>MAKISNLCFPLKENQILLALKKGGFGAGKVNGFGGKVEKNEGIEESLIREVWEECRLEVRRKSLVKAAELDFYLKKGNDYNHLTQCHIFLVKKLFGNPVESAEMKPKWYETKKIPYGDMWEADQFFLPVILGGEIIKGRVIYNHNGSRVLEFSYRTTKF</sequence>
<dbReference type="GO" id="GO:0008413">
    <property type="term" value="F:8-oxo-7,8-dihydroguanosine triphosphate pyrophosphatase activity"/>
    <property type="evidence" value="ECO:0007669"/>
    <property type="project" value="TreeGrafter"/>
</dbReference>
<dbReference type="GO" id="GO:0042262">
    <property type="term" value="P:DNA protection"/>
    <property type="evidence" value="ECO:0007669"/>
    <property type="project" value="TreeGrafter"/>
</dbReference>
<dbReference type="PANTHER" id="PTHR43758">
    <property type="entry name" value="7,8-DIHYDRO-8-OXOGUANINE TRIPHOSPHATASE"/>
    <property type="match status" value="1"/>
</dbReference>
<dbReference type="EMBL" id="LBSR01000009">
    <property type="protein sequence ID" value="KKQ22165.1"/>
    <property type="molecule type" value="Genomic_DNA"/>
</dbReference>
<proteinExistence type="inferred from homology"/>
<accession>A0A0G0G7X8</accession>
<evidence type="ECO:0000256" key="2">
    <source>
        <dbReference type="ARBA" id="ARBA00005582"/>
    </source>
</evidence>
<dbReference type="InterPro" id="IPR000086">
    <property type="entry name" value="NUDIX_hydrolase_dom"/>
</dbReference>
<dbReference type="Gene3D" id="3.90.79.10">
    <property type="entry name" value="Nucleoside Triphosphate Pyrophosphohydrolase"/>
    <property type="match status" value="1"/>
</dbReference>
<protein>
    <submittedName>
        <fullName evidence="7">NUDIX hydrolase</fullName>
    </submittedName>
</protein>